<name>A0A6C0FXD9_9BACL</name>
<dbReference type="SUPFAM" id="SSF50814">
    <property type="entry name" value="Lipocalins"/>
    <property type="match status" value="1"/>
</dbReference>
<reference evidence="1 2" key="1">
    <citation type="submission" date="2020-01" db="EMBL/GenBank/DDBJ databases">
        <title>Paenibacillus sp. nov., isolated from tomato rhizosphere.</title>
        <authorList>
            <person name="Weon H.-Y."/>
            <person name="Lee S.A."/>
        </authorList>
    </citation>
    <scope>NUCLEOTIDE SEQUENCE [LARGE SCALE GENOMIC DNA]</scope>
    <source>
        <strain evidence="1 2">12200R-189</strain>
    </source>
</reference>
<dbReference type="Pfam" id="PF09148">
    <property type="entry name" value="DUF1934"/>
    <property type="match status" value="1"/>
</dbReference>
<keyword evidence="2" id="KW-1185">Reference proteome</keyword>
<sequence>MNDKAHVSIALESEIDGEEQRTAVEGEWYRKGGAFFLKYAETEGGSEVRTIVRWRDGELSITRRGAVESEQLFTTGVRRSGRYESRHAAFSLETDTSLLQVRFGDGLNVGPGEERREPELPLLLEWHYGLLVGGEPIGNFKIRLRAEEN</sequence>
<dbReference type="Gene3D" id="2.40.128.20">
    <property type="match status" value="1"/>
</dbReference>
<accession>A0A6C0FXD9</accession>
<dbReference type="AlphaFoldDB" id="A0A6C0FXD9"/>
<dbReference type="Proteomes" id="UP000476064">
    <property type="component" value="Chromosome"/>
</dbReference>
<dbReference type="KEGG" id="plyc:GXP70_01990"/>
<dbReference type="InterPro" id="IPR015231">
    <property type="entry name" value="DUF1934"/>
</dbReference>
<evidence type="ECO:0000313" key="2">
    <source>
        <dbReference type="Proteomes" id="UP000476064"/>
    </source>
</evidence>
<proteinExistence type="predicted"/>
<protein>
    <submittedName>
        <fullName evidence="1">DUF1934 domain-containing protein</fullName>
    </submittedName>
</protein>
<evidence type="ECO:0000313" key="1">
    <source>
        <dbReference type="EMBL" id="QHT58870.1"/>
    </source>
</evidence>
<organism evidence="1 2">
    <name type="scientific">Paenibacillus lycopersici</name>
    <dbReference type="NCBI Taxonomy" id="2704462"/>
    <lineage>
        <taxon>Bacteria</taxon>
        <taxon>Bacillati</taxon>
        <taxon>Bacillota</taxon>
        <taxon>Bacilli</taxon>
        <taxon>Bacillales</taxon>
        <taxon>Paenibacillaceae</taxon>
        <taxon>Paenibacillus</taxon>
    </lineage>
</organism>
<dbReference type="EMBL" id="CP048209">
    <property type="protein sequence ID" value="QHT58870.1"/>
    <property type="molecule type" value="Genomic_DNA"/>
</dbReference>
<dbReference type="RefSeq" id="WP_162354940.1">
    <property type="nucleotide sequence ID" value="NZ_CP048209.1"/>
</dbReference>
<dbReference type="InterPro" id="IPR012674">
    <property type="entry name" value="Calycin"/>
</dbReference>
<gene>
    <name evidence="1" type="ORF">GXP70_01990</name>
</gene>